<dbReference type="EMBL" id="JAJGWB010000114">
    <property type="protein sequence ID" value="MCC4477387.1"/>
    <property type="molecule type" value="Genomic_DNA"/>
</dbReference>
<gene>
    <name evidence="1" type="ORF">LMB76_04030</name>
</gene>
<accession>A0AAW4X4W9</accession>
<proteinExistence type="predicted"/>
<protein>
    <submittedName>
        <fullName evidence="1">Uncharacterized protein</fullName>
    </submittedName>
</protein>
<reference evidence="1" key="1">
    <citation type="submission" date="2021-10" db="EMBL/GenBank/DDBJ databases">
        <title>Evolutionary history and lifestyle of the vertebrate symbiont Limosilactobacillus reuteri.</title>
        <authorList>
            <person name="Zheng J."/>
            <person name="Li F."/>
            <person name="Gaenzle M."/>
            <person name="Walter J."/>
        </authorList>
    </citation>
    <scope>NUCLEOTIDE SEQUENCE</scope>
    <source>
        <strain evidence="1">GQ_1_3_1</strain>
    </source>
</reference>
<evidence type="ECO:0000313" key="2">
    <source>
        <dbReference type="Proteomes" id="UP001198026"/>
    </source>
</evidence>
<dbReference type="RefSeq" id="WP_003666020.1">
    <property type="nucleotide sequence ID" value="NZ_JAJGVW010000133.1"/>
</dbReference>
<organism evidence="1 2">
    <name type="scientific">Limosilactobacillus reuteri</name>
    <name type="common">Lactobacillus reuteri</name>
    <dbReference type="NCBI Taxonomy" id="1598"/>
    <lineage>
        <taxon>Bacteria</taxon>
        <taxon>Bacillati</taxon>
        <taxon>Bacillota</taxon>
        <taxon>Bacilli</taxon>
        <taxon>Lactobacillales</taxon>
        <taxon>Lactobacillaceae</taxon>
        <taxon>Limosilactobacillus</taxon>
    </lineage>
</organism>
<sequence length="71" mass="7204">MFDSEPAGAVELVAELAGAVLTTALDAGLLSLLASDLVSPPVLGVDGVVFFPSSPDGEIILTLKQLLNGMH</sequence>
<comment type="caution">
    <text evidence="1">The sequence shown here is derived from an EMBL/GenBank/DDBJ whole genome shotgun (WGS) entry which is preliminary data.</text>
</comment>
<evidence type="ECO:0000313" key="1">
    <source>
        <dbReference type="EMBL" id="MCC4477387.1"/>
    </source>
</evidence>
<dbReference type="AlphaFoldDB" id="A0AAW4X4W9"/>
<name>A0AAW4X4W9_LIMRT</name>
<dbReference type="Proteomes" id="UP001198026">
    <property type="component" value="Unassembled WGS sequence"/>
</dbReference>